<feature type="compositionally biased region" description="Polar residues" evidence="1">
    <location>
        <begin position="39"/>
        <end position="51"/>
    </location>
</feature>
<feature type="compositionally biased region" description="Basic and acidic residues" evidence="1">
    <location>
        <begin position="27"/>
        <end position="37"/>
    </location>
</feature>
<evidence type="ECO:0000313" key="2">
    <source>
        <dbReference type="EMBL" id="MDX8526313.1"/>
    </source>
</evidence>
<gene>
    <name evidence="2" type="ORF">RFM68_17575</name>
</gene>
<evidence type="ECO:0000313" key="3">
    <source>
        <dbReference type="Proteomes" id="UP001276840"/>
    </source>
</evidence>
<comment type="caution">
    <text evidence="2">The sequence shown here is derived from an EMBL/GenBank/DDBJ whole genome shotgun (WGS) entry which is preliminary data.</text>
</comment>
<proteinExistence type="predicted"/>
<protein>
    <recommendedName>
        <fullName evidence="4">Membrane-anchored ribosome-binding protein, inhibits growth in stationary phase, ElaB/YqjD/DUF883 family</fullName>
    </recommendedName>
</protein>
<evidence type="ECO:0008006" key="4">
    <source>
        <dbReference type="Google" id="ProtNLM"/>
    </source>
</evidence>
<accession>A0ABU4ZLQ7</accession>
<feature type="compositionally biased region" description="Low complexity" evidence="1">
    <location>
        <begin position="52"/>
        <end position="74"/>
    </location>
</feature>
<name>A0ABU4ZLQ7_9HYPH</name>
<keyword evidence="3" id="KW-1185">Reference proteome</keyword>
<evidence type="ECO:0000256" key="1">
    <source>
        <dbReference type="SAM" id="MobiDB-lite"/>
    </source>
</evidence>
<dbReference type="EMBL" id="JAVIJF010000012">
    <property type="protein sequence ID" value="MDX8526313.1"/>
    <property type="molecule type" value="Genomic_DNA"/>
</dbReference>
<dbReference type="Proteomes" id="UP001276840">
    <property type="component" value="Unassembled WGS sequence"/>
</dbReference>
<reference evidence="2 3" key="1">
    <citation type="submission" date="2023-08" db="EMBL/GenBank/DDBJ databases">
        <title>Implementing the SeqCode for naming new Mesorhizobium species isolated from Vachellia karroo root nodules.</title>
        <authorList>
            <person name="Van Lill M."/>
        </authorList>
    </citation>
    <scope>NUCLEOTIDE SEQUENCE [LARGE SCALE GENOMIC DNA]</scope>
    <source>
        <strain evidence="2 3">MSK 1335</strain>
    </source>
</reference>
<feature type="region of interest" description="Disordered" evidence="1">
    <location>
        <begin position="1"/>
        <end position="90"/>
    </location>
</feature>
<sequence length="199" mass="21480">MNTPVIRPQTDPATQAFAAGTMQRPGRSRDKKEKPMADNESTTNNVANGTGKSTASAARARSAAARSKAPSRTSGSPRGSARKASEDAMKKQIAELKREVSRLNRALSERAEEAAEAVHGWYQNAAERASNLYSGASDRTSRATRQLRTQAHSVSETVQQNPGTFSTAMLIGGLVGVLAGMAISRASEPEPDWFRRWHR</sequence>
<organism evidence="2 3">
    <name type="scientific">Mesorhizobium montanum</name>
    <dbReference type="NCBI Taxonomy" id="3072323"/>
    <lineage>
        <taxon>Bacteria</taxon>
        <taxon>Pseudomonadati</taxon>
        <taxon>Pseudomonadota</taxon>
        <taxon>Alphaproteobacteria</taxon>
        <taxon>Hyphomicrobiales</taxon>
        <taxon>Phyllobacteriaceae</taxon>
        <taxon>Mesorhizobium</taxon>
    </lineage>
</organism>